<organism evidence="1 2">
    <name type="scientific">Caerostris extrusa</name>
    <name type="common">Bark spider</name>
    <name type="synonym">Caerostris bankana</name>
    <dbReference type="NCBI Taxonomy" id="172846"/>
    <lineage>
        <taxon>Eukaryota</taxon>
        <taxon>Metazoa</taxon>
        <taxon>Ecdysozoa</taxon>
        <taxon>Arthropoda</taxon>
        <taxon>Chelicerata</taxon>
        <taxon>Arachnida</taxon>
        <taxon>Araneae</taxon>
        <taxon>Araneomorphae</taxon>
        <taxon>Entelegynae</taxon>
        <taxon>Araneoidea</taxon>
        <taxon>Araneidae</taxon>
        <taxon>Caerostris</taxon>
    </lineage>
</organism>
<proteinExistence type="predicted"/>
<name>A0AAV4PPG8_CAEEX</name>
<protein>
    <submittedName>
        <fullName evidence="1">Uncharacterized protein</fullName>
    </submittedName>
</protein>
<dbReference type="AlphaFoldDB" id="A0AAV4PPG8"/>
<comment type="caution">
    <text evidence="1">The sequence shown here is derived from an EMBL/GenBank/DDBJ whole genome shotgun (WGS) entry which is preliminary data.</text>
</comment>
<sequence>MVTVQTQQKRHHSSIGWVDSNIFPPSPPTTVIKIIDDGSLPSLRGLTKSLPLRNLSSFLYFLHPLPPPPPCALLTRTMKLEIFLPLPHDYSHSIRFGQRGQTGYKPPFLTEKKKKHLLIDSSATRIPVNGPPLAQLGVKKCSDSDATEQEGVVEGYIHLTLFIDIKKRIKDKGDLVYRGLVLHPCTFQRGMAKADKEISRFTDLGMDGVDIYKIFGKRRRMY</sequence>
<reference evidence="1 2" key="1">
    <citation type="submission" date="2021-06" db="EMBL/GenBank/DDBJ databases">
        <title>Caerostris extrusa draft genome.</title>
        <authorList>
            <person name="Kono N."/>
            <person name="Arakawa K."/>
        </authorList>
    </citation>
    <scope>NUCLEOTIDE SEQUENCE [LARGE SCALE GENOMIC DNA]</scope>
</reference>
<evidence type="ECO:0000313" key="1">
    <source>
        <dbReference type="EMBL" id="GIX98845.1"/>
    </source>
</evidence>
<accession>A0AAV4PPG8</accession>
<dbReference type="EMBL" id="BPLR01004968">
    <property type="protein sequence ID" value="GIX98845.1"/>
    <property type="molecule type" value="Genomic_DNA"/>
</dbReference>
<keyword evidence="2" id="KW-1185">Reference proteome</keyword>
<gene>
    <name evidence="1" type="ORF">CEXT_706961</name>
</gene>
<dbReference type="Proteomes" id="UP001054945">
    <property type="component" value="Unassembled WGS sequence"/>
</dbReference>
<evidence type="ECO:0000313" key="2">
    <source>
        <dbReference type="Proteomes" id="UP001054945"/>
    </source>
</evidence>